<evidence type="ECO:0000313" key="2">
    <source>
        <dbReference type="Proteomes" id="UP001057402"/>
    </source>
</evidence>
<comment type="caution">
    <text evidence="1">The sequence shown here is derived from an EMBL/GenBank/DDBJ whole genome shotgun (WGS) entry which is preliminary data.</text>
</comment>
<gene>
    <name evidence="1" type="ORF">MLD38_018401</name>
</gene>
<dbReference type="Proteomes" id="UP001057402">
    <property type="component" value="Chromosome 5"/>
</dbReference>
<reference evidence="2" key="1">
    <citation type="journal article" date="2023" name="Front. Plant Sci.">
        <title>Chromosomal-level genome assembly of Melastoma candidum provides insights into trichome evolution.</title>
        <authorList>
            <person name="Zhong Y."/>
            <person name="Wu W."/>
            <person name="Sun C."/>
            <person name="Zou P."/>
            <person name="Liu Y."/>
            <person name="Dai S."/>
            <person name="Zhou R."/>
        </authorList>
    </citation>
    <scope>NUCLEOTIDE SEQUENCE [LARGE SCALE GENOMIC DNA]</scope>
</reference>
<name>A0ACB9QTQ9_9MYRT</name>
<accession>A0ACB9QTQ9</accession>
<sequence>MGISRIALRNMLSPPRFLNTSLACSLYHAATPQFRRSFSGDTEVAPAEDTSSAVDVSRQGRSVSRRAARRRAPATALFSDALDPFFSTRSLSQVLNLMDHFFDEPFMNRNWDVKEDDDTLYLRMDMPGLSKEDVKVVVEHNTLVIRGEGQKEEGEGDESIVRRRYSGRIDLQTKRYKMDEIKAEMKHGVLKVVLPKVKDEEREGVVEVAVHG</sequence>
<proteinExistence type="predicted"/>
<organism evidence="1 2">
    <name type="scientific">Melastoma candidum</name>
    <dbReference type="NCBI Taxonomy" id="119954"/>
    <lineage>
        <taxon>Eukaryota</taxon>
        <taxon>Viridiplantae</taxon>
        <taxon>Streptophyta</taxon>
        <taxon>Embryophyta</taxon>
        <taxon>Tracheophyta</taxon>
        <taxon>Spermatophyta</taxon>
        <taxon>Magnoliopsida</taxon>
        <taxon>eudicotyledons</taxon>
        <taxon>Gunneridae</taxon>
        <taxon>Pentapetalae</taxon>
        <taxon>rosids</taxon>
        <taxon>malvids</taxon>
        <taxon>Myrtales</taxon>
        <taxon>Melastomataceae</taxon>
        <taxon>Melastomatoideae</taxon>
        <taxon>Melastomateae</taxon>
        <taxon>Melastoma</taxon>
    </lineage>
</organism>
<dbReference type="EMBL" id="CM042884">
    <property type="protein sequence ID" value="KAI4370014.1"/>
    <property type="molecule type" value="Genomic_DNA"/>
</dbReference>
<evidence type="ECO:0000313" key="1">
    <source>
        <dbReference type="EMBL" id="KAI4370014.1"/>
    </source>
</evidence>
<keyword evidence="2" id="KW-1185">Reference proteome</keyword>
<protein>
    <submittedName>
        <fullName evidence="1">Uncharacterized protein</fullName>
    </submittedName>
</protein>